<dbReference type="RefSeq" id="WP_220336178.1">
    <property type="nucleotide sequence ID" value="NZ_JAEUAK010000008.1"/>
</dbReference>
<organism evidence="3 4">
    <name type="scientific">Rhizobium mesosinicum</name>
    <dbReference type="NCBI Taxonomy" id="335017"/>
    <lineage>
        <taxon>Bacteria</taxon>
        <taxon>Pseudomonadati</taxon>
        <taxon>Pseudomonadota</taxon>
        <taxon>Alphaproteobacteria</taxon>
        <taxon>Hyphomicrobiales</taxon>
        <taxon>Rhizobiaceae</taxon>
        <taxon>Rhizobium/Agrobacterium group</taxon>
        <taxon>Rhizobium</taxon>
    </lineage>
</organism>
<name>A0ABS7GXW8_9HYPH</name>
<evidence type="ECO:0000256" key="2">
    <source>
        <dbReference type="SAM" id="SignalP"/>
    </source>
</evidence>
<dbReference type="Proteomes" id="UP000717752">
    <property type="component" value="Unassembled WGS sequence"/>
</dbReference>
<feature type="region of interest" description="Disordered" evidence="1">
    <location>
        <begin position="217"/>
        <end position="248"/>
    </location>
</feature>
<feature type="signal peptide" evidence="2">
    <location>
        <begin position="1"/>
        <end position="20"/>
    </location>
</feature>
<evidence type="ECO:0000313" key="4">
    <source>
        <dbReference type="Proteomes" id="UP000717752"/>
    </source>
</evidence>
<evidence type="ECO:0000256" key="1">
    <source>
        <dbReference type="SAM" id="MobiDB-lite"/>
    </source>
</evidence>
<gene>
    <name evidence="3" type="ORF">JNB85_20730</name>
</gene>
<sequence>MKRLLSLVAAMALLGSGAIAQDAKEDPVDIVIRLTGRINPYLQAIYRDHRDIVLRVYTEASRQKWLEEKKTLATVFATYGTPALSRAGDSAVIAVMDKTVAFADIVAAKYPEGCEYFFTGNMPDWYSVVEVRNGRMNDLRAKTYAYEDGKFRAPVALMSGKERYQIMKRYLGMTGGEIHKALKAPAGVSDEDMCSIAKKLYNVRALPKELQGDWGRALLSLGPSPEKQKPAADAKPASDSAAQETKAGSFEREMQVLAGINPFVHAVFMDHEAETRQLFAKAEASGGKIDPRAQAAAMLAKYGSPALSRASDAIAIDVLKKTAALNEALTRYYPQGCKDLMSMRVSQAAQAVPQIKERYWQVMEAKRLAYEDGKMREPAAVTLTAQDIAQMITQRLGVTVDELNKLTNLAELSDEETCSITMRLNTIDPVPEAQRGNWARAAMSWSG</sequence>
<accession>A0ABS7GXW8</accession>
<proteinExistence type="predicted"/>
<protein>
    <submittedName>
        <fullName evidence="3">Uncharacterized protein</fullName>
    </submittedName>
</protein>
<dbReference type="EMBL" id="JAEUAK010000008">
    <property type="protein sequence ID" value="MBW9054833.1"/>
    <property type="molecule type" value="Genomic_DNA"/>
</dbReference>
<evidence type="ECO:0000313" key="3">
    <source>
        <dbReference type="EMBL" id="MBW9054833.1"/>
    </source>
</evidence>
<comment type="caution">
    <text evidence="3">The sequence shown here is derived from an EMBL/GenBank/DDBJ whole genome shotgun (WGS) entry which is preliminary data.</text>
</comment>
<feature type="chain" id="PRO_5046347829" evidence="2">
    <location>
        <begin position="21"/>
        <end position="447"/>
    </location>
</feature>
<keyword evidence="4" id="KW-1185">Reference proteome</keyword>
<keyword evidence="2" id="KW-0732">Signal</keyword>
<feature type="compositionally biased region" description="Low complexity" evidence="1">
    <location>
        <begin position="233"/>
        <end position="243"/>
    </location>
</feature>
<reference evidence="3 4" key="1">
    <citation type="journal article" date="2021" name="MBio">
        <title>Poor Competitiveness of Bradyrhizobium in Pigeon Pea Root Colonization in Indian Soils.</title>
        <authorList>
            <person name="Chalasani D."/>
            <person name="Basu A."/>
            <person name="Pullabhotla S.V.S.R.N."/>
            <person name="Jorrin B."/>
            <person name="Neal A.L."/>
            <person name="Poole P.S."/>
            <person name="Podile A.R."/>
            <person name="Tkacz A."/>
        </authorList>
    </citation>
    <scope>NUCLEOTIDE SEQUENCE [LARGE SCALE GENOMIC DNA]</scope>
    <source>
        <strain evidence="3 4">HU56</strain>
    </source>
</reference>